<sequence>MKNSHLLEKLKDPQIKYTDILKEPDIITAFTSSNSQLLDYLQRNLTNIIENLGSYNEKEFDITAFFLSGRDVKILTNSLISNHVLIDKLFQSSIFSDKLSISKLDTIFDIFQTATLMESSIITSFFESSYMFYTLVNNLDCISCFYFLKSLIKHQNIEYSSFLIQILLTMNVTVIISDEDTERFQLNSNSMKYIKDNFHLQNYREFFKLCYEFSITHKTYLLFADLFIKILNSQYSMFLSDLDHDPYYSDKDTFNYILMTYCQLKFRSKENNDFSFEESYEEDQEIDLNLSSTQSMSSYEELLDKVLPITELEYLDYQVYMYFGEKFKEETNIWELGTHFVDSGLKYLAKYSRFNPAFVLHIIRMFIFAPFQRNDLDSRAAKLIPKATTVDLIIYMCQTFIVDEEQWNNFIKAIRNSLLFWESLGEHSRLSTSISLKIAEFVKTTDNEKIFDLPDEEDFKKNWETFENKYKELPFKDISIEPVESEIDQKYYEKGQRDFEKLTSNDNE</sequence>
<dbReference type="KEGG" id="tva:4763777"/>
<dbReference type="InParanoid" id="A2EN69"/>
<name>A2EN69_TRIV3</name>
<evidence type="ECO:0000313" key="1">
    <source>
        <dbReference type="EMBL" id="EAY05906.1"/>
    </source>
</evidence>
<gene>
    <name evidence="1" type="ORF">TVAG_353470</name>
</gene>
<reference evidence="1" key="1">
    <citation type="submission" date="2006-10" db="EMBL/GenBank/DDBJ databases">
        <authorList>
            <person name="Amadeo P."/>
            <person name="Zhao Q."/>
            <person name="Wortman J."/>
            <person name="Fraser-Liggett C."/>
            <person name="Carlton J."/>
        </authorList>
    </citation>
    <scope>NUCLEOTIDE SEQUENCE</scope>
    <source>
        <strain evidence="1">G3</strain>
    </source>
</reference>
<proteinExistence type="predicted"/>
<dbReference type="VEuPathDB" id="TrichDB:TVAGG3_0546350"/>
<organism evidence="1 2">
    <name type="scientific">Trichomonas vaginalis (strain ATCC PRA-98 / G3)</name>
    <dbReference type="NCBI Taxonomy" id="412133"/>
    <lineage>
        <taxon>Eukaryota</taxon>
        <taxon>Metamonada</taxon>
        <taxon>Parabasalia</taxon>
        <taxon>Trichomonadida</taxon>
        <taxon>Trichomonadidae</taxon>
        <taxon>Trichomonas</taxon>
    </lineage>
</organism>
<keyword evidence="2" id="KW-1185">Reference proteome</keyword>
<dbReference type="Proteomes" id="UP000001542">
    <property type="component" value="Unassembled WGS sequence"/>
</dbReference>
<dbReference type="AlphaFoldDB" id="A2EN69"/>
<dbReference type="RefSeq" id="XP_001318129.1">
    <property type="nucleotide sequence ID" value="XM_001318094.1"/>
</dbReference>
<dbReference type="VEuPathDB" id="TrichDB:TVAG_353470"/>
<protein>
    <submittedName>
        <fullName evidence="1">Uncharacterized protein</fullName>
    </submittedName>
</protein>
<evidence type="ECO:0000313" key="2">
    <source>
        <dbReference type="Proteomes" id="UP000001542"/>
    </source>
</evidence>
<accession>A2EN69</accession>
<reference evidence="1" key="2">
    <citation type="journal article" date="2007" name="Science">
        <title>Draft genome sequence of the sexually transmitted pathogen Trichomonas vaginalis.</title>
        <authorList>
            <person name="Carlton J.M."/>
            <person name="Hirt R.P."/>
            <person name="Silva J.C."/>
            <person name="Delcher A.L."/>
            <person name="Schatz M."/>
            <person name="Zhao Q."/>
            <person name="Wortman J.R."/>
            <person name="Bidwell S.L."/>
            <person name="Alsmark U.C.M."/>
            <person name="Besteiro S."/>
            <person name="Sicheritz-Ponten T."/>
            <person name="Noel C.J."/>
            <person name="Dacks J.B."/>
            <person name="Foster P.G."/>
            <person name="Simillion C."/>
            <person name="Van de Peer Y."/>
            <person name="Miranda-Saavedra D."/>
            <person name="Barton G.J."/>
            <person name="Westrop G.D."/>
            <person name="Mueller S."/>
            <person name="Dessi D."/>
            <person name="Fiori P.L."/>
            <person name="Ren Q."/>
            <person name="Paulsen I."/>
            <person name="Zhang H."/>
            <person name="Bastida-Corcuera F.D."/>
            <person name="Simoes-Barbosa A."/>
            <person name="Brown M.T."/>
            <person name="Hayes R.D."/>
            <person name="Mukherjee M."/>
            <person name="Okumura C.Y."/>
            <person name="Schneider R."/>
            <person name="Smith A.J."/>
            <person name="Vanacova S."/>
            <person name="Villalvazo M."/>
            <person name="Haas B.J."/>
            <person name="Pertea M."/>
            <person name="Feldblyum T.V."/>
            <person name="Utterback T.R."/>
            <person name="Shu C.L."/>
            <person name="Osoegawa K."/>
            <person name="de Jong P.J."/>
            <person name="Hrdy I."/>
            <person name="Horvathova L."/>
            <person name="Zubacova Z."/>
            <person name="Dolezal P."/>
            <person name="Malik S.B."/>
            <person name="Logsdon J.M. Jr."/>
            <person name="Henze K."/>
            <person name="Gupta A."/>
            <person name="Wang C.C."/>
            <person name="Dunne R.L."/>
            <person name="Upcroft J.A."/>
            <person name="Upcroft P."/>
            <person name="White O."/>
            <person name="Salzberg S.L."/>
            <person name="Tang P."/>
            <person name="Chiu C.-H."/>
            <person name="Lee Y.-S."/>
            <person name="Embley T.M."/>
            <person name="Coombs G.H."/>
            <person name="Mottram J.C."/>
            <person name="Tachezy J."/>
            <person name="Fraser-Liggett C.M."/>
            <person name="Johnson P.J."/>
        </authorList>
    </citation>
    <scope>NUCLEOTIDE SEQUENCE [LARGE SCALE GENOMIC DNA]</scope>
    <source>
        <strain evidence="1">G3</strain>
    </source>
</reference>
<dbReference type="EMBL" id="DS113437">
    <property type="protein sequence ID" value="EAY05906.1"/>
    <property type="molecule type" value="Genomic_DNA"/>
</dbReference>